<dbReference type="Proteomes" id="UP000799424">
    <property type="component" value="Unassembled WGS sequence"/>
</dbReference>
<dbReference type="InterPro" id="IPR021109">
    <property type="entry name" value="Peptidase_aspartic_dom_sf"/>
</dbReference>
<evidence type="ECO:0000256" key="1">
    <source>
        <dbReference type="SAM" id="SignalP"/>
    </source>
</evidence>
<keyword evidence="3" id="KW-1185">Reference proteome</keyword>
<gene>
    <name evidence="2" type="ORF">CC86DRAFT_30747</name>
</gene>
<accession>A0A6A7A092</accession>
<dbReference type="SUPFAM" id="SSF50630">
    <property type="entry name" value="Acid proteases"/>
    <property type="match status" value="1"/>
</dbReference>
<organism evidence="2 3">
    <name type="scientific">Ophiobolus disseminans</name>
    <dbReference type="NCBI Taxonomy" id="1469910"/>
    <lineage>
        <taxon>Eukaryota</taxon>
        <taxon>Fungi</taxon>
        <taxon>Dikarya</taxon>
        <taxon>Ascomycota</taxon>
        <taxon>Pezizomycotina</taxon>
        <taxon>Dothideomycetes</taxon>
        <taxon>Pleosporomycetidae</taxon>
        <taxon>Pleosporales</taxon>
        <taxon>Pleosporineae</taxon>
        <taxon>Phaeosphaeriaceae</taxon>
        <taxon>Ophiobolus</taxon>
    </lineage>
</organism>
<feature type="signal peptide" evidence="1">
    <location>
        <begin position="1"/>
        <end position="16"/>
    </location>
</feature>
<feature type="chain" id="PRO_5025361769" description="Peptidase A1 domain-containing protein" evidence="1">
    <location>
        <begin position="17"/>
        <end position="284"/>
    </location>
</feature>
<dbReference type="AlphaFoldDB" id="A0A6A7A092"/>
<evidence type="ECO:0000313" key="3">
    <source>
        <dbReference type="Proteomes" id="UP000799424"/>
    </source>
</evidence>
<dbReference type="EMBL" id="MU006226">
    <property type="protein sequence ID" value="KAF2826506.1"/>
    <property type="molecule type" value="Genomic_DNA"/>
</dbReference>
<dbReference type="OrthoDB" id="3747338at2759"/>
<name>A0A6A7A092_9PLEO</name>
<reference evidence="2" key="1">
    <citation type="journal article" date="2020" name="Stud. Mycol.">
        <title>101 Dothideomycetes genomes: a test case for predicting lifestyles and emergence of pathogens.</title>
        <authorList>
            <person name="Haridas S."/>
            <person name="Albert R."/>
            <person name="Binder M."/>
            <person name="Bloem J."/>
            <person name="Labutti K."/>
            <person name="Salamov A."/>
            <person name="Andreopoulos B."/>
            <person name="Baker S."/>
            <person name="Barry K."/>
            <person name="Bills G."/>
            <person name="Bluhm B."/>
            <person name="Cannon C."/>
            <person name="Castanera R."/>
            <person name="Culley D."/>
            <person name="Daum C."/>
            <person name="Ezra D."/>
            <person name="Gonzalez J."/>
            <person name="Henrissat B."/>
            <person name="Kuo A."/>
            <person name="Liang C."/>
            <person name="Lipzen A."/>
            <person name="Lutzoni F."/>
            <person name="Magnuson J."/>
            <person name="Mondo S."/>
            <person name="Nolan M."/>
            <person name="Ohm R."/>
            <person name="Pangilinan J."/>
            <person name="Park H.-J."/>
            <person name="Ramirez L."/>
            <person name="Alfaro M."/>
            <person name="Sun H."/>
            <person name="Tritt A."/>
            <person name="Yoshinaga Y."/>
            <person name="Zwiers L.-H."/>
            <person name="Turgeon B."/>
            <person name="Goodwin S."/>
            <person name="Spatafora J."/>
            <person name="Crous P."/>
            <person name="Grigoriev I."/>
        </authorList>
    </citation>
    <scope>NUCLEOTIDE SEQUENCE</scope>
    <source>
        <strain evidence="2">CBS 113818</strain>
    </source>
</reference>
<sequence length="284" mass="31678">MLRLFTFGCLSYLARAAALYDYAQQPLRDHKEGPFVGSAQEPVLETPTERFFGFEFDVDHHYIFPAIKRSAKPITLGALQKIRTYRAQDFPYSVGVSVPLNSAYGGDIVVRQGAESGRERDVNDVGSKTWIDFDGPRAEHIPLLNIGVRNGGTVSMQAQVARLDLDTPYISIPPEMFAVLLQATNASESHFADCRSQAWRAFPDLVFGLDAQDGEAHEFVVRPEEYLSQPRGRCELLVRNAEEHSGGEIVLGWAAIKGRSFVLDWVAGKMGLEDGRRADYEPWP</sequence>
<protein>
    <recommendedName>
        <fullName evidence="4">Peptidase A1 domain-containing protein</fullName>
    </recommendedName>
</protein>
<dbReference type="Gene3D" id="2.40.70.10">
    <property type="entry name" value="Acid Proteases"/>
    <property type="match status" value="1"/>
</dbReference>
<keyword evidence="1" id="KW-0732">Signal</keyword>
<evidence type="ECO:0008006" key="4">
    <source>
        <dbReference type="Google" id="ProtNLM"/>
    </source>
</evidence>
<proteinExistence type="predicted"/>
<evidence type="ECO:0000313" key="2">
    <source>
        <dbReference type="EMBL" id="KAF2826506.1"/>
    </source>
</evidence>